<feature type="region of interest" description="Disordered" evidence="1">
    <location>
        <begin position="1"/>
        <end position="30"/>
    </location>
</feature>
<organism evidence="3 4">
    <name type="scientific">Methylobacterium nonmethylotrophicum</name>
    <dbReference type="NCBI Taxonomy" id="1141884"/>
    <lineage>
        <taxon>Bacteria</taxon>
        <taxon>Pseudomonadati</taxon>
        <taxon>Pseudomonadota</taxon>
        <taxon>Alphaproteobacteria</taxon>
        <taxon>Hyphomicrobiales</taxon>
        <taxon>Methylobacteriaceae</taxon>
        <taxon>Methylobacterium</taxon>
    </lineage>
</organism>
<comment type="caution">
    <text evidence="3">The sequence shown here is derived from an EMBL/GenBank/DDBJ whole genome shotgun (WGS) entry which is preliminary data.</text>
</comment>
<dbReference type="EMBL" id="SRLB01000004">
    <property type="protein sequence ID" value="TGE01006.1"/>
    <property type="molecule type" value="Genomic_DNA"/>
</dbReference>
<protein>
    <submittedName>
        <fullName evidence="3">DUF1629 domain-containing protein</fullName>
    </submittedName>
</protein>
<gene>
    <name evidence="3" type="ORF">EU555_05195</name>
</gene>
<evidence type="ECO:0000256" key="1">
    <source>
        <dbReference type="SAM" id="MobiDB-lite"/>
    </source>
</evidence>
<dbReference type="Proteomes" id="UP000297535">
    <property type="component" value="Unassembled WGS sequence"/>
</dbReference>
<feature type="compositionally biased region" description="Basic residues" evidence="1">
    <location>
        <begin position="19"/>
        <end position="30"/>
    </location>
</feature>
<dbReference type="OrthoDB" id="8362313at2"/>
<dbReference type="AlphaFoldDB" id="A0A4Z0NTZ9"/>
<sequence>MTRDVETDGAAASESRAPAGRRGKPPRPRQRTFYSVAYRGRATARGMRFLNKAEVFANGPPLTFQPPGFFERGFVSYPVTPRFHLSKRFGRWPADIEEDGPYWLVTDRAKEVLSQLAPSDFAFMALDVEVDPGENPVKYWLCDIIRMTDAVDLERSQARVHKDRSGKDIIEMTSATQLAFKENLLEGYRVFRLLANFTAIICDKIFKDTVKAARLTGLRFKDLTLCQDGKL</sequence>
<name>A0A4Z0NTZ9_9HYPH</name>
<reference evidence="3 4" key="1">
    <citation type="submission" date="2019-04" db="EMBL/GenBank/DDBJ databases">
        <authorList>
            <person name="Feng G."/>
            <person name="Zhu H."/>
        </authorList>
    </citation>
    <scope>NUCLEOTIDE SEQUENCE [LARGE SCALE GENOMIC DNA]</scope>
    <source>
        <strain evidence="3 4">6HR-1</strain>
    </source>
</reference>
<dbReference type="Pfam" id="PF07791">
    <property type="entry name" value="Imm11"/>
    <property type="match status" value="1"/>
</dbReference>
<dbReference type="RefSeq" id="WP_135413611.1">
    <property type="nucleotide sequence ID" value="NZ_SRLB01000004.1"/>
</dbReference>
<keyword evidence="4" id="KW-1185">Reference proteome</keyword>
<proteinExistence type="predicted"/>
<evidence type="ECO:0000259" key="2">
    <source>
        <dbReference type="Pfam" id="PF07791"/>
    </source>
</evidence>
<feature type="domain" description="Immunity MXAN-0049 protein" evidence="2">
    <location>
        <begin position="39"/>
        <end position="222"/>
    </location>
</feature>
<accession>A0A4Z0NTZ9</accession>
<evidence type="ECO:0000313" key="4">
    <source>
        <dbReference type="Proteomes" id="UP000297535"/>
    </source>
</evidence>
<evidence type="ECO:0000313" key="3">
    <source>
        <dbReference type="EMBL" id="TGE01006.1"/>
    </source>
</evidence>
<dbReference type="InterPro" id="IPR012433">
    <property type="entry name" value="Imm11"/>
</dbReference>